<gene>
    <name evidence="2" type="ORF">UFOPK1561_00771</name>
    <name evidence="3" type="ORF">UFOPK2044_00772</name>
</gene>
<reference evidence="2" key="1">
    <citation type="submission" date="2020-05" db="EMBL/GenBank/DDBJ databases">
        <authorList>
            <person name="Chiriac C."/>
            <person name="Salcher M."/>
            <person name="Ghai R."/>
            <person name="Kavagutti S V."/>
        </authorList>
    </citation>
    <scope>NUCLEOTIDE SEQUENCE</scope>
</reference>
<evidence type="ECO:0000313" key="2">
    <source>
        <dbReference type="EMBL" id="CAB4558674.1"/>
    </source>
</evidence>
<dbReference type="Pfam" id="PF13490">
    <property type="entry name" value="zf-HC2"/>
    <property type="match status" value="1"/>
</dbReference>
<name>A0A6J6D5Q2_9ZZZZ</name>
<proteinExistence type="predicted"/>
<dbReference type="AlphaFoldDB" id="A0A6J6D5Q2"/>
<accession>A0A6J6D5Q2</accession>
<evidence type="ECO:0000259" key="1">
    <source>
        <dbReference type="Pfam" id="PF13490"/>
    </source>
</evidence>
<protein>
    <submittedName>
        <fullName evidence="2">Unannotated protein</fullName>
    </submittedName>
</protein>
<evidence type="ECO:0000313" key="3">
    <source>
        <dbReference type="EMBL" id="CAB4637648.1"/>
    </source>
</evidence>
<sequence>MPEFNCEETKSYVHEFLHNELAESEISEVTAHLANCDSCEGEYDVESLLNKAISRACVDTPPEDLAQKILLRVRDIQNGAPH</sequence>
<organism evidence="2">
    <name type="scientific">freshwater metagenome</name>
    <dbReference type="NCBI Taxonomy" id="449393"/>
    <lineage>
        <taxon>unclassified sequences</taxon>
        <taxon>metagenomes</taxon>
        <taxon>ecological metagenomes</taxon>
    </lineage>
</organism>
<dbReference type="EMBL" id="CAEZVO010000118">
    <property type="protein sequence ID" value="CAB4637648.1"/>
    <property type="molecule type" value="Genomic_DNA"/>
</dbReference>
<dbReference type="InterPro" id="IPR027383">
    <property type="entry name" value="Znf_put"/>
</dbReference>
<dbReference type="EMBL" id="CAEZSZ010000094">
    <property type="protein sequence ID" value="CAB4558674.1"/>
    <property type="molecule type" value="Genomic_DNA"/>
</dbReference>
<feature type="domain" description="Putative zinc-finger" evidence="1">
    <location>
        <begin position="6"/>
        <end position="39"/>
    </location>
</feature>